<dbReference type="EMBL" id="JACHHG010000012">
    <property type="protein sequence ID" value="MBB6099517.1"/>
    <property type="molecule type" value="Genomic_DNA"/>
</dbReference>
<evidence type="ECO:0000259" key="1">
    <source>
        <dbReference type="PROSITE" id="PS51186"/>
    </source>
</evidence>
<dbReference type="Pfam" id="PF00583">
    <property type="entry name" value="Acetyltransf_1"/>
    <property type="match status" value="1"/>
</dbReference>
<accession>A0A841I1F1</accession>
<proteinExistence type="predicted"/>
<evidence type="ECO:0000313" key="3">
    <source>
        <dbReference type="Proteomes" id="UP000569951"/>
    </source>
</evidence>
<dbReference type="SUPFAM" id="SSF55729">
    <property type="entry name" value="Acyl-CoA N-acyltransferases (Nat)"/>
    <property type="match status" value="1"/>
</dbReference>
<feature type="domain" description="N-acetyltransferase" evidence="1">
    <location>
        <begin position="159"/>
        <end position="309"/>
    </location>
</feature>
<organism evidence="2 3">
    <name type="scientific">Deinobacterium chartae</name>
    <dbReference type="NCBI Taxonomy" id="521158"/>
    <lineage>
        <taxon>Bacteria</taxon>
        <taxon>Thermotogati</taxon>
        <taxon>Deinococcota</taxon>
        <taxon>Deinococci</taxon>
        <taxon>Deinococcales</taxon>
        <taxon>Deinococcaceae</taxon>
        <taxon>Deinobacterium</taxon>
    </lineage>
</organism>
<dbReference type="AlphaFoldDB" id="A0A841I1F1"/>
<gene>
    <name evidence="2" type="ORF">HNR42_002967</name>
</gene>
<keyword evidence="3" id="KW-1185">Reference proteome</keyword>
<name>A0A841I1F1_9DEIO</name>
<sequence>MSHLHPEFPVHPQLPVIPTVPEPDARLEVAEDGCVAARASLWLRGPDLEGRRSGLIGHYAAATHTAGVRVLEEACARLRAAGAHLALGPLDGSTWFGYRLVTEPGHEAPFFLEPHHPPRHLEDFAAAGFGPVLHYFSALCTAYRPDPRRAELAARFAPVCLRCASAGSAEADLAAIYRLSLEAFAANPLYSPLPRPAFEALYRPLLERVPLEWVWLAECEGEVLGFVFALPDLLRPQGDSLIVKTVAVRPGRAQAGLGRYLVDELHRRAFAAGFTRVIHALMWDGNDSSSISRRYATPMRRYALFARKL</sequence>
<keyword evidence="2" id="KW-0012">Acyltransferase</keyword>
<dbReference type="CDD" id="cd04301">
    <property type="entry name" value="NAT_SF"/>
    <property type="match status" value="1"/>
</dbReference>
<dbReference type="Gene3D" id="3.40.630.30">
    <property type="match status" value="1"/>
</dbReference>
<dbReference type="Proteomes" id="UP000569951">
    <property type="component" value="Unassembled WGS sequence"/>
</dbReference>
<dbReference type="RefSeq" id="WP_183988266.1">
    <property type="nucleotide sequence ID" value="NZ_JACHHG010000012.1"/>
</dbReference>
<reference evidence="2 3" key="1">
    <citation type="submission" date="2020-08" db="EMBL/GenBank/DDBJ databases">
        <title>Genomic Encyclopedia of Type Strains, Phase IV (KMG-IV): sequencing the most valuable type-strain genomes for metagenomic binning, comparative biology and taxonomic classification.</title>
        <authorList>
            <person name="Goeker M."/>
        </authorList>
    </citation>
    <scope>NUCLEOTIDE SEQUENCE [LARGE SCALE GENOMIC DNA]</scope>
    <source>
        <strain evidence="2 3">DSM 21458</strain>
    </source>
</reference>
<keyword evidence="2" id="KW-0808">Transferase</keyword>
<dbReference type="GO" id="GO:0016747">
    <property type="term" value="F:acyltransferase activity, transferring groups other than amino-acyl groups"/>
    <property type="evidence" value="ECO:0007669"/>
    <property type="project" value="InterPro"/>
</dbReference>
<comment type="caution">
    <text evidence="2">The sequence shown here is derived from an EMBL/GenBank/DDBJ whole genome shotgun (WGS) entry which is preliminary data.</text>
</comment>
<dbReference type="InterPro" id="IPR000182">
    <property type="entry name" value="GNAT_dom"/>
</dbReference>
<evidence type="ECO:0000313" key="2">
    <source>
        <dbReference type="EMBL" id="MBB6099517.1"/>
    </source>
</evidence>
<dbReference type="PROSITE" id="PS51186">
    <property type="entry name" value="GNAT"/>
    <property type="match status" value="1"/>
</dbReference>
<dbReference type="InterPro" id="IPR016181">
    <property type="entry name" value="Acyl_CoA_acyltransferase"/>
</dbReference>
<protein>
    <submittedName>
        <fullName evidence="2">L-amino acid N-acyltransferase YncA</fullName>
    </submittedName>
</protein>